<name>A0A8X8ATH4_BRACI</name>
<feature type="region of interest" description="Disordered" evidence="1">
    <location>
        <begin position="1"/>
        <end position="23"/>
    </location>
</feature>
<dbReference type="Proteomes" id="UP000886595">
    <property type="component" value="Unassembled WGS sequence"/>
</dbReference>
<organism evidence="3 4">
    <name type="scientific">Brassica carinata</name>
    <name type="common">Ethiopian mustard</name>
    <name type="synonym">Abyssinian cabbage</name>
    <dbReference type="NCBI Taxonomy" id="52824"/>
    <lineage>
        <taxon>Eukaryota</taxon>
        <taxon>Viridiplantae</taxon>
        <taxon>Streptophyta</taxon>
        <taxon>Embryophyta</taxon>
        <taxon>Tracheophyta</taxon>
        <taxon>Spermatophyta</taxon>
        <taxon>Magnoliopsida</taxon>
        <taxon>eudicotyledons</taxon>
        <taxon>Gunneridae</taxon>
        <taxon>Pentapetalae</taxon>
        <taxon>rosids</taxon>
        <taxon>malvids</taxon>
        <taxon>Brassicales</taxon>
        <taxon>Brassicaceae</taxon>
        <taxon>Brassiceae</taxon>
        <taxon>Brassica</taxon>
    </lineage>
</organism>
<reference evidence="3 4" key="1">
    <citation type="submission" date="2020-02" db="EMBL/GenBank/DDBJ databases">
        <authorList>
            <person name="Ma Q."/>
            <person name="Huang Y."/>
            <person name="Song X."/>
            <person name="Pei D."/>
        </authorList>
    </citation>
    <scope>NUCLEOTIDE SEQUENCE [LARGE SCALE GENOMIC DNA]</scope>
    <source>
        <strain evidence="3">Sxm20200214</strain>
        <tissue evidence="3">Leaf</tissue>
    </source>
</reference>
<comment type="caution">
    <text evidence="3">The sequence shown here is derived from an EMBL/GenBank/DDBJ whole genome shotgun (WGS) entry which is preliminary data.</text>
</comment>
<evidence type="ECO:0000259" key="2">
    <source>
        <dbReference type="SMART" id="SM01227"/>
    </source>
</evidence>
<proteinExistence type="predicted"/>
<evidence type="ECO:0000256" key="1">
    <source>
        <dbReference type="SAM" id="MobiDB-lite"/>
    </source>
</evidence>
<protein>
    <recommendedName>
        <fullName evidence="2">GCK domain-containing protein</fullName>
    </recommendedName>
</protein>
<dbReference type="SMART" id="SM01227">
    <property type="entry name" value="GCK"/>
    <property type="match status" value="1"/>
</dbReference>
<sequence>MGNSESRSPNDQVPPSTSSPYEDGCKEAEIKLIECAITLPEVRELATKALTEAFKAAAFHDEDKYMKGGACKESFTSLAECPDRDKLDMQMAMLNCMEDHSDYYHKYLEIVDEQMSKKAVKELESIFPGEEKEWALEVHKYFMKGKGGCCKEQYTGYTDCMIEKLCEEEQCGPFVTTITKMLFRKLGQHEKKGIVVKGRGATGMETRDIDRYNKRGTYTLRSTQFY</sequence>
<gene>
    <name evidence="3" type="ORF">Bca52824_022560</name>
</gene>
<feature type="compositionally biased region" description="Polar residues" evidence="1">
    <location>
        <begin position="1"/>
        <end position="20"/>
    </location>
</feature>
<evidence type="ECO:0000313" key="3">
    <source>
        <dbReference type="EMBL" id="KAG2311003.1"/>
    </source>
</evidence>
<evidence type="ECO:0000313" key="4">
    <source>
        <dbReference type="Proteomes" id="UP000886595"/>
    </source>
</evidence>
<feature type="domain" description="GCK" evidence="2">
    <location>
        <begin position="62"/>
        <end position="123"/>
    </location>
</feature>
<dbReference type="Pfam" id="PF07802">
    <property type="entry name" value="GCK"/>
    <property type="match status" value="1"/>
</dbReference>
<dbReference type="InterPro" id="IPR012891">
    <property type="entry name" value="GCK_dom"/>
</dbReference>
<dbReference type="EMBL" id="JAAMPC010000005">
    <property type="protein sequence ID" value="KAG2311003.1"/>
    <property type="molecule type" value="Genomic_DNA"/>
</dbReference>
<keyword evidence="4" id="KW-1185">Reference proteome</keyword>
<dbReference type="AlphaFoldDB" id="A0A8X8ATH4"/>
<accession>A0A8X8ATH4</accession>